<proteinExistence type="predicted"/>
<gene>
    <name evidence="2" type="ordered locus">PB2503_11889</name>
</gene>
<evidence type="ECO:0000313" key="3">
    <source>
        <dbReference type="Proteomes" id="UP000001302"/>
    </source>
</evidence>
<keyword evidence="1" id="KW-0812">Transmembrane</keyword>
<organism evidence="2 3">
    <name type="scientific">Parvularcula bermudensis (strain ATCC BAA-594 / HTCC2503 / KCTC 12087)</name>
    <dbReference type="NCBI Taxonomy" id="314260"/>
    <lineage>
        <taxon>Bacteria</taxon>
        <taxon>Pseudomonadati</taxon>
        <taxon>Pseudomonadota</taxon>
        <taxon>Alphaproteobacteria</taxon>
        <taxon>Parvularculales</taxon>
        <taxon>Parvularculaceae</taxon>
        <taxon>Parvularcula</taxon>
    </lineage>
</organism>
<dbReference type="HOGENOM" id="CLU_780419_0_0_5"/>
<dbReference type="KEGG" id="pbr:PB2503_11889"/>
<feature type="transmembrane region" description="Helical" evidence="1">
    <location>
        <begin position="31"/>
        <end position="50"/>
    </location>
</feature>
<sequence>MGRPTLSVMGVIYEALGFAVGHFGTVLRLSWLPVALLFLLDFVMIQMGLVEQERPLALQFQLQPGPITQFTTFLAQGAATGFSPPFGPLLGGGLLIAVILYASVMVPLVRYAAAGEVPHHRFMHLAFGPRHLKYVLAAAGSFAVVLIVAGALISVIGHGLGGPLRALLGQQVSSFEAGSLHAIDTAPAFGASGALVGAIDMWFLRFGIAFGTAKLIVAIPIVLVAGYVILRLFAYPYLVAAHRPDQGRALGAALGLSAGINVFSLMAIVALYAVISFATLWVSFIAIMVIFANIQAGSAYLISSYEAFVPDGDLTLWLKGGIGVLFTLVFLSLKTFLLALQAGLGGALVHAARRP</sequence>
<feature type="transmembrane region" description="Helical" evidence="1">
    <location>
        <begin position="250"/>
        <end position="273"/>
    </location>
</feature>
<keyword evidence="1" id="KW-0472">Membrane</keyword>
<feature type="transmembrane region" description="Helical" evidence="1">
    <location>
        <begin position="180"/>
        <end position="203"/>
    </location>
</feature>
<dbReference type="RefSeq" id="WP_013301396.1">
    <property type="nucleotide sequence ID" value="NC_014414.1"/>
</dbReference>
<evidence type="ECO:0000256" key="1">
    <source>
        <dbReference type="SAM" id="Phobius"/>
    </source>
</evidence>
<feature type="transmembrane region" description="Helical" evidence="1">
    <location>
        <begin position="89"/>
        <end position="113"/>
    </location>
</feature>
<reference evidence="3" key="1">
    <citation type="submission" date="2010-08" db="EMBL/GenBank/DDBJ databases">
        <title>Genome sequence of Parvularcula bermudensis HTCC2503.</title>
        <authorList>
            <person name="Kang D.-M."/>
            <person name="Oh H.-M."/>
            <person name="Cho J.-C."/>
        </authorList>
    </citation>
    <scope>NUCLEOTIDE SEQUENCE [LARGE SCALE GENOMIC DNA]</scope>
    <source>
        <strain evidence="3">ATCC BAA-594 / HTCC2503 / KCTC 12087</strain>
    </source>
</reference>
<feature type="transmembrane region" description="Helical" evidence="1">
    <location>
        <begin position="280"/>
        <end position="302"/>
    </location>
</feature>
<dbReference type="OrthoDB" id="9841808at2"/>
<accession>E0TDX3</accession>
<evidence type="ECO:0000313" key="2">
    <source>
        <dbReference type="EMBL" id="ADM10422.1"/>
    </source>
</evidence>
<dbReference type="AlphaFoldDB" id="E0TDX3"/>
<keyword evidence="1" id="KW-1133">Transmembrane helix</keyword>
<keyword evidence="3" id="KW-1185">Reference proteome</keyword>
<protein>
    <submittedName>
        <fullName evidence="2">Trigger factor</fullName>
    </submittedName>
</protein>
<feature type="transmembrane region" description="Helical" evidence="1">
    <location>
        <begin position="134"/>
        <end position="160"/>
    </location>
</feature>
<dbReference type="Proteomes" id="UP000001302">
    <property type="component" value="Chromosome"/>
</dbReference>
<reference evidence="2 3" key="2">
    <citation type="journal article" date="2011" name="J. Bacteriol.">
        <title>Complete genome sequence of strain HTCC2503T of Parvularcula bermudensis, the type species of the order "Parvularculales" in the class Alphaproteobacteria.</title>
        <authorList>
            <person name="Oh H.M."/>
            <person name="Kang I."/>
            <person name="Vergin K.L."/>
            <person name="Kang D."/>
            <person name="Rhee K.H."/>
            <person name="Giovannoni S.J."/>
            <person name="Cho J.C."/>
        </authorList>
    </citation>
    <scope>NUCLEOTIDE SEQUENCE [LARGE SCALE GENOMIC DNA]</scope>
    <source>
        <strain evidence="3">ATCC BAA-594 / HTCC2503 / KCTC 12087</strain>
    </source>
</reference>
<feature type="transmembrane region" description="Helical" evidence="1">
    <location>
        <begin position="6"/>
        <end position="24"/>
    </location>
</feature>
<feature type="transmembrane region" description="Helical" evidence="1">
    <location>
        <begin position="322"/>
        <end position="349"/>
    </location>
</feature>
<feature type="transmembrane region" description="Helical" evidence="1">
    <location>
        <begin position="215"/>
        <end position="238"/>
    </location>
</feature>
<dbReference type="EMBL" id="CP002156">
    <property type="protein sequence ID" value="ADM10422.1"/>
    <property type="molecule type" value="Genomic_DNA"/>
</dbReference>
<name>E0TDX3_PARBH</name>